<comment type="caution">
    <text evidence="17">The sequence shown here is derived from an EMBL/GenBank/DDBJ whole genome shotgun (WGS) entry which is preliminary data.</text>
</comment>
<evidence type="ECO:0000256" key="2">
    <source>
        <dbReference type="ARBA" id="ARBA00022475"/>
    </source>
</evidence>
<dbReference type="SMART" id="SM01381">
    <property type="entry name" value="7TM_GPCR_Srsx"/>
    <property type="match status" value="1"/>
</dbReference>
<evidence type="ECO:0000313" key="17">
    <source>
        <dbReference type="EMBL" id="GAV07893.1"/>
    </source>
</evidence>
<evidence type="ECO:0000256" key="6">
    <source>
        <dbReference type="ARBA" id="ARBA00023136"/>
    </source>
</evidence>
<dbReference type="STRING" id="947166.A0A1D1W534"/>
<keyword evidence="12" id="KW-0449">Lipoprotein</keyword>
<dbReference type="Proteomes" id="UP000186922">
    <property type="component" value="Unassembled WGS sequence"/>
</dbReference>
<keyword evidence="6 15" id="KW-0472">Membrane</keyword>
<evidence type="ECO:0000256" key="8">
    <source>
        <dbReference type="ARBA" id="ARBA00023157"/>
    </source>
</evidence>
<dbReference type="InterPro" id="IPR000276">
    <property type="entry name" value="GPCR_Rhodpsn"/>
</dbReference>
<feature type="transmembrane region" description="Helical" evidence="15">
    <location>
        <begin position="93"/>
        <end position="118"/>
    </location>
</feature>
<evidence type="ECO:0000256" key="10">
    <source>
        <dbReference type="ARBA" id="ARBA00023180"/>
    </source>
</evidence>
<dbReference type="EMBL" id="BDGG01000016">
    <property type="protein sequence ID" value="GAV07893.1"/>
    <property type="molecule type" value="Genomic_DNA"/>
</dbReference>
<evidence type="ECO:0000256" key="11">
    <source>
        <dbReference type="ARBA" id="ARBA00023224"/>
    </source>
</evidence>
<protein>
    <recommendedName>
        <fullName evidence="16">G-protein coupled receptors family 1 profile domain-containing protein</fullName>
    </recommendedName>
</protein>
<dbReference type="PROSITE" id="PS00237">
    <property type="entry name" value="G_PROTEIN_RECEP_F1_1"/>
    <property type="match status" value="1"/>
</dbReference>
<keyword evidence="4 15" id="KW-1133">Transmembrane helix</keyword>
<feature type="transmembrane region" description="Helical" evidence="15">
    <location>
        <begin position="391"/>
        <end position="410"/>
    </location>
</feature>
<keyword evidence="7" id="KW-0564">Palmitate</keyword>
<dbReference type="SUPFAM" id="SSF81321">
    <property type="entry name" value="Family A G protein-coupled receptor-like"/>
    <property type="match status" value="1"/>
</dbReference>
<dbReference type="GO" id="GO:0005886">
    <property type="term" value="C:plasma membrane"/>
    <property type="evidence" value="ECO:0007669"/>
    <property type="project" value="UniProtKB-SubCell"/>
</dbReference>
<evidence type="ECO:0000256" key="5">
    <source>
        <dbReference type="ARBA" id="ARBA00023040"/>
    </source>
</evidence>
<keyword evidence="10" id="KW-0325">Glycoprotein</keyword>
<dbReference type="PANTHER" id="PTHR24238">
    <property type="entry name" value="G-PROTEIN COUPLED RECEPTOR"/>
    <property type="match status" value="1"/>
</dbReference>
<feature type="transmembrane region" description="Helical" evidence="15">
    <location>
        <begin position="172"/>
        <end position="193"/>
    </location>
</feature>
<organism evidence="17 18">
    <name type="scientific">Ramazzottius varieornatus</name>
    <name type="common">Water bear</name>
    <name type="synonym">Tardigrade</name>
    <dbReference type="NCBI Taxonomy" id="947166"/>
    <lineage>
        <taxon>Eukaryota</taxon>
        <taxon>Metazoa</taxon>
        <taxon>Ecdysozoa</taxon>
        <taxon>Tardigrada</taxon>
        <taxon>Eutardigrada</taxon>
        <taxon>Parachela</taxon>
        <taxon>Hypsibioidea</taxon>
        <taxon>Ramazzottiidae</taxon>
        <taxon>Ramazzottius</taxon>
    </lineage>
</organism>
<evidence type="ECO:0000256" key="15">
    <source>
        <dbReference type="SAM" id="Phobius"/>
    </source>
</evidence>
<keyword evidence="18" id="KW-1185">Reference proteome</keyword>
<sequence length="493" mass="54999">MESSTVPSDTINTIPACPEAPGVNLSLAEFSAMDEACNSYYNQTDGGGIELSINDYISIVMYIVIFIFCIVGNALVVITLMQHRRMRTVTNIFLINLSIGDLLLGVFCMPFTLSGQILKRFVFGAAMCHMILYFQVVSVGVSTFTLLSISIERFFAICRPLTSRRWQTVSHSVKMIIGCWVLALVIGLPVLFYSRHYSYLSHEGVDYYACREEYDTWELAVVYNLILLIIFFGLPGFIMCLAYLRITVTLFRGTKEQGKASSSTKAFSPTESSNGSLSKLHKKLSRLRSGSGGPSSQHIEQRNGSSSGWSRSLTIDEDEPMAVTTPSSQYSGAVRSTHTERNQEAKKKVVIMLICVVCEFFICFTPVWLINFVLLFDPKGVQENLGGAVRFFHLLMYVSTCCNPITYCFLHSKFRQSFLQAITCKKDKPEISDLLRSRTAKILAYKSRTGTNSLSSTSVNNTSSNQTLMTTCTPAQHYSGHSGQRNRLADAYL</sequence>
<accession>A0A1D1W534</accession>
<evidence type="ECO:0000313" key="18">
    <source>
        <dbReference type="Proteomes" id="UP000186922"/>
    </source>
</evidence>
<evidence type="ECO:0000256" key="12">
    <source>
        <dbReference type="ARBA" id="ARBA00023288"/>
    </source>
</evidence>
<proteinExistence type="inferred from homology"/>
<dbReference type="Pfam" id="PF00001">
    <property type="entry name" value="7tm_1"/>
    <property type="match status" value="1"/>
</dbReference>
<feature type="transmembrane region" description="Helical" evidence="15">
    <location>
        <begin position="221"/>
        <end position="244"/>
    </location>
</feature>
<name>A0A1D1W534_RAMVA</name>
<comment type="subcellular location">
    <subcellularLocation>
        <location evidence="1">Cell membrane</location>
        <topology evidence="1">Multi-pass membrane protein</topology>
    </subcellularLocation>
</comment>
<dbReference type="PRINTS" id="PR01822">
    <property type="entry name" value="CCYSTOKININR"/>
</dbReference>
<feature type="region of interest" description="Disordered" evidence="14">
    <location>
        <begin position="286"/>
        <end position="310"/>
    </location>
</feature>
<comment type="similarity">
    <text evidence="13">Belongs to the G-protein coupled receptor 1 family.</text>
</comment>
<feature type="transmembrane region" description="Helical" evidence="15">
    <location>
        <begin position="59"/>
        <end position="81"/>
    </location>
</feature>
<dbReference type="OrthoDB" id="5987936at2759"/>
<keyword evidence="8" id="KW-1015">Disulfide bond</keyword>
<feature type="transmembrane region" description="Helical" evidence="15">
    <location>
        <begin position="349"/>
        <end position="371"/>
    </location>
</feature>
<feature type="compositionally biased region" description="Polar residues" evidence="14">
    <location>
        <begin position="260"/>
        <end position="271"/>
    </location>
</feature>
<evidence type="ECO:0000256" key="9">
    <source>
        <dbReference type="ARBA" id="ARBA00023170"/>
    </source>
</evidence>
<dbReference type="PRINTS" id="PR00237">
    <property type="entry name" value="GPCRRHODOPSN"/>
</dbReference>
<evidence type="ECO:0000256" key="3">
    <source>
        <dbReference type="ARBA" id="ARBA00022692"/>
    </source>
</evidence>
<evidence type="ECO:0000256" key="1">
    <source>
        <dbReference type="ARBA" id="ARBA00004651"/>
    </source>
</evidence>
<dbReference type="PROSITE" id="PS50262">
    <property type="entry name" value="G_PROTEIN_RECEP_F1_2"/>
    <property type="match status" value="1"/>
</dbReference>
<dbReference type="Gene3D" id="1.20.1070.10">
    <property type="entry name" value="Rhodopsin 7-helix transmembrane proteins"/>
    <property type="match status" value="1"/>
</dbReference>
<gene>
    <name evidence="17" type="primary">RvY_17673-1</name>
    <name evidence="17" type="synonym">RvY_17673.1</name>
    <name evidence="17" type="ORF">RvY_17673</name>
</gene>
<reference evidence="17 18" key="1">
    <citation type="journal article" date="2016" name="Nat. Commun.">
        <title>Extremotolerant tardigrade genome and improved radiotolerance of human cultured cells by tardigrade-unique protein.</title>
        <authorList>
            <person name="Hashimoto T."/>
            <person name="Horikawa D.D."/>
            <person name="Saito Y."/>
            <person name="Kuwahara H."/>
            <person name="Kozuka-Hata H."/>
            <person name="Shin-I T."/>
            <person name="Minakuchi Y."/>
            <person name="Ohishi K."/>
            <person name="Motoyama A."/>
            <person name="Aizu T."/>
            <person name="Enomoto A."/>
            <person name="Kondo K."/>
            <person name="Tanaka S."/>
            <person name="Hara Y."/>
            <person name="Koshikawa S."/>
            <person name="Sagara H."/>
            <person name="Miura T."/>
            <person name="Yokobori S."/>
            <person name="Miyagawa K."/>
            <person name="Suzuki Y."/>
            <person name="Kubo T."/>
            <person name="Oyama M."/>
            <person name="Kohara Y."/>
            <person name="Fujiyama A."/>
            <person name="Arakawa K."/>
            <person name="Katayama T."/>
            <person name="Toyoda A."/>
            <person name="Kunieda T."/>
        </authorList>
    </citation>
    <scope>NUCLEOTIDE SEQUENCE [LARGE SCALE GENOMIC DNA]</scope>
    <source>
        <strain evidence="17 18">YOKOZUNA-1</strain>
    </source>
</reference>
<dbReference type="PANTHER" id="PTHR24238:SF75">
    <property type="entry name" value="CHOLECYSTOKININ-LIKE RECEPTOR AT 17D1-RELATED"/>
    <property type="match status" value="1"/>
</dbReference>
<feature type="region of interest" description="Disordered" evidence="14">
    <location>
        <begin position="260"/>
        <end position="279"/>
    </location>
</feature>
<evidence type="ECO:0000259" key="16">
    <source>
        <dbReference type="PROSITE" id="PS50262"/>
    </source>
</evidence>
<keyword evidence="9 13" id="KW-0675">Receptor</keyword>
<evidence type="ECO:0000256" key="4">
    <source>
        <dbReference type="ARBA" id="ARBA00022989"/>
    </source>
</evidence>
<keyword evidence="11 13" id="KW-0807">Transducer</keyword>
<keyword evidence="2" id="KW-1003">Cell membrane</keyword>
<keyword evidence="3 13" id="KW-0812">Transmembrane</keyword>
<dbReference type="GO" id="GO:0008188">
    <property type="term" value="F:neuropeptide receptor activity"/>
    <property type="evidence" value="ECO:0007669"/>
    <property type="project" value="TreeGrafter"/>
</dbReference>
<feature type="transmembrane region" description="Helical" evidence="15">
    <location>
        <begin position="130"/>
        <end position="151"/>
    </location>
</feature>
<evidence type="ECO:0000256" key="13">
    <source>
        <dbReference type="RuleBase" id="RU000688"/>
    </source>
</evidence>
<keyword evidence="5 13" id="KW-0297">G-protein coupled receptor</keyword>
<feature type="domain" description="G-protein coupled receptors family 1 profile" evidence="16">
    <location>
        <begin position="72"/>
        <end position="407"/>
    </location>
</feature>
<dbReference type="InterPro" id="IPR009126">
    <property type="entry name" value="Cholcskin_rcpt"/>
</dbReference>
<evidence type="ECO:0000256" key="14">
    <source>
        <dbReference type="SAM" id="MobiDB-lite"/>
    </source>
</evidence>
<dbReference type="AlphaFoldDB" id="A0A1D1W534"/>
<evidence type="ECO:0000256" key="7">
    <source>
        <dbReference type="ARBA" id="ARBA00023139"/>
    </source>
</evidence>
<dbReference type="InterPro" id="IPR017452">
    <property type="entry name" value="GPCR_Rhodpsn_7TM"/>
</dbReference>